<dbReference type="Proteomes" id="UP000734511">
    <property type="component" value="Unassembled WGS sequence"/>
</dbReference>
<name>A0ABX0ZNP0_9ACTN</name>
<accession>A0ABX0ZNP0</accession>
<sequence>MDGQRRLATLYEFVDGRLDLDGRITPHDPVLRESDGRLYPNLPSGLRAAIDDYPLVVLEIEGMPAADLRSALLRLNDGTGLSETGRKLVESGSFGAQVRDLVLNAVDWGLTEERVSFGNVGLAYDDLISRALVAVEEGSVRTAAADSKELADRLQSGHPVSPETLNEVSEALKELLSLPALDLPAVRFVKPTLLSWLLVMIHARRCLGPGSEHHLGHLLEWFEPQRLRLAARLSLDMRPPLRSGMKGLPYEALLARFNESSAVAAHGPDATILRDAILWLFLVATGGAPSRRTEPVPAVMRMFETLTRPDAAALEDEDLDELLWAHGSLGSWGEWR</sequence>
<protein>
    <recommendedName>
        <fullName evidence="3">DUF262 domain-containing protein</fullName>
    </recommendedName>
</protein>
<reference evidence="1 2" key="1">
    <citation type="submission" date="2020-03" db="EMBL/GenBank/DDBJ databases">
        <title>WGS of actinomycetes isolated from Thailand.</title>
        <authorList>
            <person name="Thawai C."/>
        </authorList>
    </citation>
    <scope>NUCLEOTIDE SEQUENCE [LARGE SCALE GENOMIC DNA]</scope>
    <source>
        <strain evidence="1 2">PRB2-1</strain>
    </source>
</reference>
<evidence type="ECO:0000313" key="2">
    <source>
        <dbReference type="Proteomes" id="UP000734511"/>
    </source>
</evidence>
<evidence type="ECO:0000313" key="1">
    <source>
        <dbReference type="EMBL" id="NJP43258.1"/>
    </source>
</evidence>
<gene>
    <name evidence="1" type="ORF">HCN08_07555</name>
</gene>
<proteinExistence type="predicted"/>
<keyword evidence="2" id="KW-1185">Reference proteome</keyword>
<dbReference type="RefSeq" id="WP_167982135.1">
    <property type="nucleotide sequence ID" value="NZ_JAATEJ010000004.1"/>
</dbReference>
<dbReference type="EMBL" id="JAATEJ010000004">
    <property type="protein sequence ID" value="NJP43258.1"/>
    <property type="molecule type" value="Genomic_DNA"/>
</dbReference>
<organism evidence="1 2">
    <name type="scientific">Actinacidiphila epipremni</name>
    <dbReference type="NCBI Taxonomy" id="2053013"/>
    <lineage>
        <taxon>Bacteria</taxon>
        <taxon>Bacillati</taxon>
        <taxon>Actinomycetota</taxon>
        <taxon>Actinomycetes</taxon>
        <taxon>Kitasatosporales</taxon>
        <taxon>Streptomycetaceae</taxon>
        <taxon>Actinacidiphila</taxon>
    </lineage>
</organism>
<comment type="caution">
    <text evidence="1">The sequence shown here is derived from an EMBL/GenBank/DDBJ whole genome shotgun (WGS) entry which is preliminary data.</text>
</comment>
<evidence type="ECO:0008006" key="3">
    <source>
        <dbReference type="Google" id="ProtNLM"/>
    </source>
</evidence>